<keyword evidence="11" id="KW-1185">Reference proteome</keyword>
<dbReference type="PANTHER" id="PTHR11455:SF18">
    <property type="entry name" value="SI:CH1073-390K14.1"/>
    <property type="match status" value="1"/>
</dbReference>
<dbReference type="GO" id="GO:0071949">
    <property type="term" value="F:FAD binding"/>
    <property type="evidence" value="ECO:0007669"/>
    <property type="project" value="TreeGrafter"/>
</dbReference>
<dbReference type="InterPro" id="IPR002081">
    <property type="entry name" value="Cryptochrome/DNA_photolyase_1"/>
</dbReference>
<dbReference type="Gene3D" id="1.25.40.80">
    <property type="match status" value="1"/>
</dbReference>
<dbReference type="SUPFAM" id="SSF48173">
    <property type="entry name" value="Cryptochrome/photolyase FAD-binding domain"/>
    <property type="match status" value="1"/>
</dbReference>
<evidence type="ECO:0000256" key="8">
    <source>
        <dbReference type="SAM" id="MobiDB-lite"/>
    </source>
</evidence>
<accession>S3BU56</accession>
<comment type="similarity">
    <text evidence="2">Belongs to the DNA photolyase class-1 family.</text>
</comment>
<evidence type="ECO:0000313" key="11">
    <source>
        <dbReference type="Proteomes" id="UP000016923"/>
    </source>
</evidence>
<evidence type="ECO:0000256" key="2">
    <source>
        <dbReference type="ARBA" id="ARBA00005862"/>
    </source>
</evidence>
<gene>
    <name evidence="10" type="ORF">F503_04875</name>
</gene>
<evidence type="ECO:0000313" key="10">
    <source>
        <dbReference type="EMBL" id="EPE04027.1"/>
    </source>
</evidence>
<dbReference type="AlphaFoldDB" id="S3BU56"/>
<evidence type="ECO:0000256" key="3">
    <source>
        <dbReference type="ARBA" id="ARBA00022630"/>
    </source>
</evidence>
<feature type="region of interest" description="Disordered" evidence="8">
    <location>
        <begin position="1"/>
        <end position="37"/>
    </location>
</feature>
<name>S3BU56_OPHP1</name>
<feature type="binding site" evidence="6">
    <location>
        <begin position="356"/>
        <end position="360"/>
    </location>
    <ligand>
        <name>FAD</name>
        <dbReference type="ChEBI" id="CHEBI:57692"/>
    </ligand>
</feature>
<dbReference type="SUPFAM" id="SSF52425">
    <property type="entry name" value="Cryptochrome/photolyase, N-terminal domain"/>
    <property type="match status" value="1"/>
</dbReference>
<dbReference type="GO" id="GO:0003677">
    <property type="term" value="F:DNA binding"/>
    <property type="evidence" value="ECO:0007669"/>
    <property type="project" value="TreeGrafter"/>
</dbReference>
<dbReference type="HOGENOM" id="CLU_010348_2_1_1"/>
<feature type="site" description="Electron transfer via tryptophanyl radical" evidence="7">
    <location>
        <position position="484"/>
    </location>
</feature>
<dbReference type="PROSITE" id="PS51645">
    <property type="entry name" value="PHR_CRY_ALPHA_BETA"/>
    <property type="match status" value="1"/>
</dbReference>
<evidence type="ECO:0000259" key="9">
    <source>
        <dbReference type="PROSITE" id="PS51645"/>
    </source>
</evidence>
<dbReference type="PRINTS" id="PR00147">
    <property type="entry name" value="DNAPHOTLYASE"/>
</dbReference>
<feature type="site" description="Electron transfer via tryptophanyl radical" evidence="7">
    <location>
        <position position="431"/>
    </location>
</feature>
<dbReference type="Pfam" id="PF03441">
    <property type="entry name" value="FAD_binding_7"/>
    <property type="match status" value="1"/>
</dbReference>
<feature type="binding site" evidence="6">
    <location>
        <position position="344"/>
    </location>
    <ligand>
        <name>FAD</name>
        <dbReference type="ChEBI" id="CHEBI:57692"/>
    </ligand>
</feature>
<reference evidence="10 11" key="1">
    <citation type="journal article" date="2013" name="BMC Genomics">
        <title>The genome and transcriptome of the pine saprophyte Ophiostoma piceae, and a comparison with the bark beetle-associated pine pathogen Grosmannia clavigera.</title>
        <authorList>
            <person name="Haridas S."/>
            <person name="Wang Y."/>
            <person name="Lim L."/>
            <person name="Massoumi Alamouti S."/>
            <person name="Jackman S."/>
            <person name="Docking R."/>
            <person name="Robertson G."/>
            <person name="Birol I."/>
            <person name="Bohlmann J."/>
            <person name="Breuil C."/>
        </authorList>
    </citation>
    <scope>NUCLEOTIDE SEQUENCE [LARGE SCALE GENOMIC DNA]</scope>
    <source>
        <strain evidence="10 11">UAMH 11346</strain>
    </source>
</reference>
<dbReference type="eggNOG" id="KOG0133">
    <property type="taxonomic scope" value="Eukaryota"/>
</dbReference>
<proteinExistence type="inferred from homology"/>
<feature type="compositionally biased region" description="Basic and acidic residues" evidence="8">
    <location>
        <begin position="28"/>
        <end position="37"/>
    </location>
</feature>
<dbReference type="GO" id="GO:0005634">
    <property type="term" value="C:nucleus"/>
    <property type="evidence" value="ECO:0007669"/>
    <property type="project" value="TreeGrafter"/>
</dbReference>
<dbReference type="GO" id="GO:0032922">
    <property type="term" value="P:circadian regulation of gene expression"/>
    <property type="evidence" value="ECO:0007669"/>
    <property type="project" value="TreeGrafter"/>
</dbReference>
<dbReference type="VEuPathDB" id="FungiDB:F503_04875"/>
<dbReference type="PANTHER" id="PTHR11455">
    <property type="entry name" value="CRYPTOCHROME"/>
    <property type="match status" value="1"/>
</dbReference>
<evidence type="ECO:0000256" key="6">
    <source>
        <dbReference type="PIRSR" id="PIRSR602081-1"/>
    </source>
</evidence>
<dbReference type="InterPro" id="IPR014729">
    <property type="entry name" value="Rossmann-like_a/b/a_fold"/>
</dbReference>
<dbReference type="InterPro" id="IPR036155">
    <property type="entry name" value="Crypto/Photolyase_N_sf"/>
</dbReference>
<protein>
    <submittedName>
        <fullName evidence="10">Deoxyribodipyrimidine photo-lyase</fullName>
    </submittedName>
</protein>
<feature type="site" description="Electron transfer via tryptophanyl radical" evidence="7">
    <location>
        <position position="507"/>
    </location>
</feature>
<evidence type="ECO:0000256" key="1">
    <source>
        <dbReference type="ARBA" id="ARBA00001932"/>
    </source>
</evidence>
<dbReference type="OMA" id="YTVFTPY"/>
<dbReference type="PROSITE" id="PS00691">
    <property type="entry name" value="DNA_PHOTOLYASES_1_2"/>
    <property type="match status" value="1"/>
</dbReference>
<feature type="domain" description="Photolyase/cryptochrome alpha/beta" evidence="9">
    <location>
        <begin position="103"/>
        <end position="240"/>
    </location>
</feature>
<dbReference type="GO" id="GO:0005737">
    <property type="term" value="C:cytoplasm"/>
    <property type="evidence" value="ECO:0007669"/>
    <property type="project" value="TreeGrafter"/>
</dbReference>
<dbReference type="GO" id="GO:0003904">
    <property type="term" value="F:deoxyribodipyrimidine photo-lyase activity"/>
    <property type="evidence" value="ECO:0007669"/>
    <property type="project" value="TreeGrafter"/>
</dbReference>
<dbReference type="InterPro" id="IPR036134">
    <property type="entry name" value="Crypto/Photolyase_FAD-like_sf"/>
</dbReference>
<dbReference type="GO" id="GO:0006139">
    <property type="term" value="P:nucleobase-containing compound metabolic process"/>
    <property type="evidence" value="ECO:0007669"/>
    <property type="project" value="UniProtKB-ARBA"/>
</dbReference>
<dbReference type="Proteomes" id="UP000016923">
    <property type="component" value="Unassembled WGS sequence"/>
</dbReference>
<keyword evidence="3 6" id="KW-0285">Flavoprotein</keyword>
<dbReference type="FunFam" id="1.10.579.10:FF:000003">
    <property type="entry name" value="Deoxyribodipyrimidine photo-lyase"/>
    <property type="match status" value="1"/>
</dbReference>
<feature type="binding site" evidence="6">
    <location>
        <position position="396"/>
    </location>
    <ligand>
        <name>FAD</name>
        <dbReference type="ChEBI" id="CHEBI:57692"/>
    </ligand>
</feature>
<dbReference type="STRING" id="1262450.S3BU56"/>
<dbReference type="OrthoDB" id="435881at2759"/>
<sequence length="598" mass="67301">MGPKSAAPASTAAKRKASVSSSSAAGGDAKKSKVTTADKLHAPHSLHKIAEEHGVVLRKYYPHEMSNARAEAYIDDEIPKPFDEMVAALEETAKDMRGVKPGGAVVHWFKTDLRTNDNRALAMAADKAANAGVPLICLYIISPEDWEAHLRAPVRVDLILRTLKVLQDDLAKLNIPLWIETVDKRKNVRSTVHTFMESWNANHLFANMEYEVDELRRETALVRECASKGKSMTVIHDTCVVPPGRLTSSSSGRPYAVYTPWFKTWKQHIHDNEDLVDLVDTPAKQADDLKAKVSKLFGCAIPESPKNKQLTKDEKTRFAKLWPAGEHEAVRRLQQFCDDRINGYSRNRDFPAQDATSSLSPYLACGAISARTMIQTAFDRTGAKALDRGTDGFKVWVSEVAWRDFYRHVLAGWPYVCMNKPFKAVYSNIEWSYNKEHFTAWCEGRTGYPIVDAAMRQLREQGWMHNRCRMIVASFLAKDLLIDWRMGEKFFMENLVDGDFSSNNGGWGFSASVGVDPQPYFRIFNPTRQSERFDPDGVYIRHYVPELAKVFEEGASAIHEPYAKEAAKARKAGYPEPLVPHKDAREKALAAYKKGLGK</sequence>
<organism evidence="10 11">
    <name type="scientific">Ophiostoma piceae (strain UAMH 11346)</name>
    <name type="common">Sap stain fungus</name>
    <dbReference type="NCBI Taxonomy" id="1262450"/>
    <lineage>
        <taxon>Eukaryota</taxon>
        <taxon>Fungi</taxon>
        <taxon>Dikarya</taxon>
        <taxon>Ascomycota</taxon>
        <taxon>Pezizomycotina</taxon>
        <taxon>Sordariomycetes</taxon>
        <taxon>Sordariomycetidae</taxon>
        <taxon>Ophiostomatales</taxon>
        <taxon>Ophiostomataceae</taxon>
        <taxon>Ophiostoma</taxon>
    </lineage>
</organism>
<dbReference type="InterPro" id="IPR018394">
    <property type="entry name" value="DNA_photolyase_1_CS_C"/>
</dbReference>
<dbReference type="GO" id="GO:0043153">
    <property type="term" value="P:entrainment of circadian clock by photoperiod"/>
    <property type="evidence" value="ECO:0007669"/>
    <property type="project" value="TreeGrafter"/>
</dbReference>
<dbReference type="Gene3D" id="1.10.579.10">
    <property type="entry name" value="DNA Cyclobutane Dipyrimidine Photolyase, subunit A, domain 3"/>
    <property type="match status" value="1"/>
</dbReference>
<keyword evidence="4 6" id="KW-0274">FAD</keyword>
<evidence type="ECO:0000256" key="5">
    <source>
        <dbReference type="ARBA" id="ARBA00022991"/>
    </source>
</evidence>
<keyword evidence="5" id="KW-0157">Chromophore</keyword>
<feature type="binding site" evidence="6">
    <location>
        <begin position="399"/>
        <end position="406"/>
    </location>
    <ligand>
        <name>FAD</name>
        <dbReference type="ChEBI" id="CHEBI:57692"/>
    </ligand>
</feature>
<comment type="cofactor">
    <cofactor evidence="6">
        <name>FAD</name>
        <dbReference type="ChEBI" id="CHEBI:57692"/>
    </cofactor>
    <text evidence="6">Binds 1 FAD per subunit.</text>
</comment>
<dbReference type="InterPro" id="IPR005101">
    <property type="entry name" value="Cryptochr/Photolyase_FAD-bd"/>
</dbReference>
<evidence type="ECO:0000256" key="7">
    <source>
        <dbReference type="PIRSR" id="PIRSR602081-2"/>
    </source>
</evidence>
<feature type="binding site" evidence="6">
    <location>
        <begin position="497"/>
        <end position="499"/>
    </location>
    <ligand>
        <name>FAD</name>
        <dbReference type="ChEBI" id="CHEBI:57692"/>
    </ligand>
</feature>
<dbReference type="Gene3D" id="3.40.50.620">
    <property type="entry name" value="HUPs"/>
    <property type="match status" value="1"/>
</dbReference>
<dbReference type="PROSITE" id="PS00394">
    <property type="entry name" value="DNA_PHOTOLYASES_1_1"/>
    <property type="match status" value="1"/>
</dbReference>
<dbReference type="EMBL" id="KE148163">
    <property type="protein sequence ID" value="EPE04027.1"/>
    <property type="molecule type" value="Genomic_DNA"/>
</dbReference>
<keyword evidence="10" id="KW-0456">Lyase</keyword>
<dbReference type="GO" id="GO:0006950">
    <property type="term" value="P:response to stress"/>
    <property type="evidence" value="ECO:0007669"/>
    <property type="project" value="UniProtKB-ARBA"/>
</dbReference>
<evidence type="ECO:0000256" key="4">
    <source>
        <dbReference type="ARBA" id="ARBA00022827"/>
    </source>
</evidence>
<dbReference type="InterPro" id="IPR006050">
    <property type="entry name" value="DNA_photolyase_N"/>
</dbReference>
<comment type="cofactor">
    <cofactor evidence="1">
        <name>(6R)-5,10-methylene-5,6,7,8-tetrahydrofolate</name>
        <dbReference type="ChEBI" id="CHEBI:15636"/>
    </cofactor>
</comment>
<dbReference type="Pfam" id="PF00875">
    <property type="entry name" value="DNA_photolyase"/>
    <property type="match status" value="1"/>
</dbReference>
<feature type="compositionally biased region" description="Low complexity" evidence="8">
    <location>
        <begin position="1"/>
        <end position="27"/>
    </location>
</feature>